<gene>
    <name evidence="4" type="ORF">Tco_0747744</name>
</gene>
<dbReference type="SUPFAM" id="SSF57756">
    <property type="entry name" value="Retrovirus zinc finger-like domains"/>
    <property type="match status" value="1"/>
</dbReference>
<dbReference type="InterPro" id="IPR036875">
    <property type="entry name" value="Znf_CCHC_sf"/>
</dbReference>
<evidence type="ECO:0000313" key="5">
    <source>
        <dbReference type="Proteomes" id="UP001151760"/>
    </source>
</evidence>
<proteinExistence type="predicted"/>
<accession>A0ABQ4YX35</accession>
<evidence type="ECO:0000256" key="1">
    <source>
        <dbReference type="PROSITE-ProRule" id="PRU00047"/>
    </source>
</evidence>
<dbReference type="InterPro" id="IPR001878">
    <property type="entry name" value="Znf_CCHC"/>
</dbReference>
<keyword evidence="1" id="KW-0862">Zinc</keyword>
<organism evidence="4 5">
    <name type="scientific">Tanacetum coccineum</name>
    <dbReference type="NCBI Taxonomy" id="301880"/>
    <lineage>
        <taxon>Eukaryota</taxon>
        <taxon>Viridiplantae</taxon>
        <taxon>Streptophyta</taxon>
        <taxon>Embryophyta</taxon>
        <taxon>Tracheophyta</taxon>
        <taxon>Spermatophyta</taxon>
        <taxon>Magnoliopsida</taxon>
        <taxon>eudicotyledons</taxon>
        <taxon>Gunneridae</taxon>
        <taxon>Pentapetalae</taxon>
        <taxon>asterids</taxon>
        <taxon>campanulids</taxon>
        <taxon>Asterales</taxon>
        <taxon>Asteraceae</taxon>
        <taxon>Asteroideae</taxon>
        <taxon>Anthemideae</taxon>
        <taxon>Anthemidinae</taxon>
        <taxon>Tanacetum</taxon>
    </lineage>
</organism>
<keyword evidence="1" id="KW-0863">Zinc-finger</keyword>
<feature type="domain" description="CCHC-type" evidence="3">
    <location>
        <begin position="32"/>
        <end position="46"/>
    </location>
</feature>
<protein>
    <submittedName>
        <fullName evidence="4">Retrotransposon protein, putative, ty1-copia subclass</fullName>
    </submittedName>
</protein>
<sequence length="147" mass="17053">MGYAHMQAPTYAPKPKNPSTTKKHNPAKDAICHQCGEVSHWRRNCPIYLAELMKKKNYLKELALQGLRGEVRNWSRELNILIYFNAIPWDDIYEIDLSSSNTNDSSMYVVSNKRAKLNLDSTLLWHCRLDTYSETQGELQHDVLLDQ</sequence>
<dbReference type="EMBL" id="BQNB010010730">
    <property type="protein sequence ID" value="GJS81203.1"/>
    <property type="molecule type" value="Genomic_DNA"/>
</dbReference>
<evidence type="ECO:0000313" key="4">
    <source>
        <dbReference type="EMBL" id="GJS81203.1"/>
    </source>
</evidence>
<reference evidence="4" key="1">
    <citation type="journal article" date="2022" name="Int. J. Mol. Sci.">
        <title>Draft Genome of Tanacetum Coccineum: Genomic Comparison of Closely Related Tanacetum-Family Plants.</title>
        <authorList>
            <person name="Yamashiro T."/>
            <person name="Shiraishi A."/>
            <person name="Nakayama K."/>
            <person name="Satake H."/>
        </authorList>
    </citation>
    <scope>NUCLEOTIDE SEQUENCE</scope>
</reference>
<keyword evidence="1" id="KW-0479">Metal-binding</keyword>
<feature type="region of interest" description="Disordered" evidence="2">
    <location>
        <begin position="1"/>
        <end position="26"/>
    </location>
</feature>
<evidence type="ECO:0000259" key="3">
    <source>
        <dbReference type="PROSITE" id="PS50158"/>
    </source>
</evidence>
<name>A0ABQ4YX35_9ASTR</name>
<comment type="caution">
    <text evidence="4">The sequence shown here is derived from an EMBL/GenBank/DDBJ whole genome shotgun (WGS) entry which is preliminary data.</text>
</comment>
<evidence type="ECO:0000256" key="2">
    <source>
        <dbReference type="SAM" id="MobiDB-lite"/>
    </source>
</evidence>
<dbReference type="PROSITE" id="PS50158">
    <property type="entry name" value="ZF_CCHC"/>
    <property type="match status" value="1"/>
</dbReference>
<reference evidence="4" key="2">
    <citation type="submission" date="2022-01" db="EMBL/GenBank/DDBJ databases">
        <authorList>
            <person name="Yamashiro T."/>
            <person name="Shiraishi A."/>
            <person name="Satake H."/>
            <person name="Nakayama K."/>
        </authorList>
    </citation>
    <scope>NUCLEOTIDE SEQUENCE</scope>
</reference>
<keyword evidence="5" id="KW-1185">Reference proteome</keyword>
<dbReference type="Proteomes" id="UP001151760">
    <property type="component" value="Unassembled WGS sequence"/>
</dbReference>